<proteinExistence type="predicted"/>
<name>A0A0E0JW90_ORYPU</name>
<dbReference type="OMA" id="SARWEAK"/>
<accession>A0A0E0JW90</accession>
<reference evidence="1" key="2">
    <citation type="submission" date="2018-05" db="EMBL/GenBank/DDBJ databases">
        <title>OpunRS2 (Oryza punctata Reference Sequence Version 2).</title>
        <authorList>
            <person name="Zhang J."/>
            <person name="Kudrna D."/>
            <person name="Lee S."/>
            <person name="Talag J."/>
            <person name="Welchert J."/>
            <person name="Wing R.A."/>
        </authorList>
    </citation>
    <scope>NUCLEOTIDE SEQUENCE [LARGE SCALE GENOMIC DNA]</scope>
</reference>
<protein>
    <submittedName>
        <fullName evidence="1">Uncharacterized protein</fullName>
    </submittedName>
</protein>
<reference evidence="1" key="1">
    <citation type="submission" date="2015-04" db="UniProtKB">
        <authorList>
            <consortium name="EnsemblPlants"/>
        </authorList>
    </citation>
    <scope>IDENTIFICATION</scope>
</reference>
<evidence type="ECO:0000313" key="2">
    <source>
        <dbReference type="Proteomes" id="UP000026962"/>
    </source>
</evidence>
<evidence type="ECO:0000313" key="1">
    <source>
        <dbReference type="EnsemblPlants" id="OPUNC02G04990.1"/>
    </source>
</evidence>
<dbReference type="HOGENOM" id="CLU_1734257_0_0_1"/>
<dbReference type="EnsemblPlants" id="OPUNC02G04990.1">
    <property type="protein sequence ID" value="OPUNC02G04990.1"/>
    <property type="gene ID" value="OPUNC02G04990"/>
</dbReference>
<dbReference type="AlphaFoldDB" id="A0A0E0JW90"/>
<dbReference type="Proteomes" id="UP000026962">
    <property type="component" value="Chromosome 2"/>
</dbReference>
<keyword evidence="2" id="KW-1185">Reference proteome</keyword>
<dbReference type="Gramene" id="OPUNC02G04990.1">
    <property type="protein sequence ID" value="OPUNC02G04990.1"/>
    <property type="gene ID" value="OPUNC02G04990"/>
</dbReference>
<sequence length="160" mass="16713">MAKKKDNDDITAVYTSVMDHVIGEVHDDLVTQGIGDGVGLGVLAAIRARWPSWHGAIPELRAALDGNGDGARPDYKPAADGGYCYNAPSSGPHHDAVVKEEEEVAAADNDDAFFPAPAATPIVLVAAALAPETANDGYASRTVVTRDLLGTLGAKCKRYV</sequence>
<organism evidence="1">
    <name type="scientific">Oryza punctata</name>
    <name type="common">Red rice</name>
    <dbReference type="NCBI Taxonomy" id="4537"/>
    <lineage>
        <taxon>Eukaryota</taxon>
        <taxon>Viridiplantae</taxon>
        <taxon>Streptophyta</taxon>
        <taxon>Embryophyta</taxon>
        <taxon>Tracheophyta</taxon>
        <taxon>Spermatophyta</taxon>
        <taxon>Magnoliopsida</taxon>
        <taxon>Liliopsida</taxon>
        <taxon>Poales</taxon>
        <taxon>Poaceae</taxon>
        <taxon>BOP clade</taxon>
        <taxon>Oryzoideae</taxon>
        <taxon>Oryzeae</taxon>
        <taxon>Oryzinae</taxon>
        <taxon>Oryza</taxon>
    </lineage>
</organism>